<dbReference type="Gene3D" id="3.30.470.20">
    <property type="entry name" value="ATP-grasp fold, B domain"/>
    <property type="match status" value="1"/>
</dbReference>
<name>A0A545UJC3_9GAMM</name>
<dbReference type="Pfam" id="PF13549">
    <property type="entry name" value="ATP-grasp_5"/>
    <property type="match status" value="1"/>
</dbReference>
<keyword evidence="3" id="KW-1185">Reference proteome</keyword>
<dbReference type="Gene3D" id="3.30.1490.20">
    <property type="entry name" value="ATP-grasp fold, A domain"/>
    <property type="match status" value="1"/>
</dbReference>
<proteinExistence type="predicted"/>
<sequence>MAEYANHYALIEMSQTFIAEHQVYSLLSQVGIKTPKHCFVDNDFSDIPFDSGEPVVLKGMATDLWHKSDNDALHFRDFELEEIKCLHAKMQKNLSAKFEWLGTLITEKIAIQKADNAPSEIFVSLQRDKCCGAVISLGFGGLLTEAWAKELKQSLLVWPASVYTPLEALEELENHWLGKILLGEIRQQKPLLNRQTLLSFLESLWRLDNLMAEKNITFLEVNPFVVDNSGEIIALDGVGLSCQDKHLEPCPVPLEDKSFLNPKRIALAGVSAKTGSVGGLILENIRQSSLSEDDILVIKPGVSHFAGIQCVPDVASLIKHPVDVLILALPAKSCVEMITELCAQGQGAQAIYIVAGGIGDGADQSGFGESLSRLIKDRRASGQWCPAIVGPNGLGMLLSPLKLNSLFIPQRKLNVNFNPDSQVALISQSGAFLITRLSRHCNLSLKYGFSIGNQLDMKLSDFMALMARDQSVRVLGLYVEGFAEGDVCAVAKLVKQFRAENRHVIIYKGGRSALGQAAAAGHTGAMTGDYHLQKRLLHKAGAVLVESFNQFNAVFKWMAAYPDLHTLGKLAIVTNAGYETVGSVDILGDNDSGRLYEFNDDNFQRLNKILKRHQLEGLVAPSNPLDLTPMADESVYYDCVESMIEFGAGVVMLGLVPLSEQLDTHSLSKAEAFAEKLKKLTEFSGRLIGIVIDAGVPYQQYKAVFERQGFPVFDGMDMAVLGINVLKRSW</sequence>
<dbReference type="OrthoDB" id="9807426at2"/>
<dbReference type="EMBL" id="VIKS01000001">
    <property type="protein sequence ID" value="TQV89564.1"/>
    <property type="molecule type" value="Genomic_DNA"/>
</dbReference>
<dbReference type="InterPro" id="IPR036291">
    <property type="entry name" value="NAD(P)-bd_dom_sf"/>
</dbReference>
<gene>
    <name evidence="2" type="ORF">FLL46_01380</name>
</gene>
<dbReference type="AlphaFoldDB" id="A0A545UJC3"/>
<dbReference type="RefSeq" id="WP_142891628.1">
    <property type="nucleotide sequence ID" value="NZ_ML660160.1"/>
</dbReference>
<reference evidence="2 3" key="1">
    <citation type="submission" date="2019-07" db="EMBL/GenBank/DDBJ databases">
        <title>Draft genome for Aliikangiella sp. M105.</title>
        <authorList>
            <person name="Wang G."/>
        </authorList>
    </citation>
    <scope>NUCLEOTIDE SEQUENCE [LARGE SCALE GENOMIC DNA]</scope>
    <source>
        <strain evidence="2 3">M105</strain>
    </source>
</reference>
<dbReference type="Gene3D" id="3.40.50.261">
    <property type="entry name" value="Succinyl-CoA synthetase domains"/>
    <property type="match status" value="2"/>
</dbReference>
<dbReference type="Gene3D" id="3.40.50.720">
    <property type="entry name" value="NAD(P)-binding Rossmann-like Domain"/>
    <property type="match status" value="1"/>
</dbReference>
<dbReference type="Pfam" id="PF13607">
    <property type="entry name" value="Succ_CoA_lig"/>
    <property type="match status" value="1"/>
</dbReference>
<dbReference type="PANTHER" id="PTHR42793">
    <property type="entry name" value="COA BINDING DOMAIN CONTAINING PROTEIN"/>
    <property type="match status" value="1"/>
</dbReference>
<dbReference type="PANTHER" id="PTHR42793:SF1">
    <property type="entry name" value="PEPTIDYL-LYSINE N-ACETYLTRANSFERASE PATZ"/>
    <property type="match status" value="1"/>
</dbReference>
<dbReference type="GO" id="GO:0003824">
    <property type="term" value="F:catalytic activity"/>
    <property type="evidence" value="ECO:0007669"/>
    <property type="project" value="UniProtKB-ARBA"/>
</dbReference>
<evidence type="ECO:0000313" key="3">
    <source>
        <dbReference type="Proteomes" id="UP000315439"/>
    </source>
</evidence>
<dbReference type="SUPFAM" id="SSF52210">
    <property type="entry name" value="Succinyl-CoA synthetase domains"/>
    <property type="match status" value="2"/>
</dbReference>
<organism evidence="2 3">
    <name type="scientific">Aliikangiella coralliicola</name>
    <dbReference type="NCBI Taxonomy" id="2592383"/>
    <lineage>
        <taxon>Bacteria</taxon>
        <taxon>Pseudomonadati</taxon>
        <taxon>Pseudomonadota</taxon>
        <taxon>Gammaproteobacteria</taxon>
        <taxon>Oceanospirillales</taxon>
        <taxon>Pleioneaceae</taxon>
        <taxon>Aliikangiella</taxon>
    </lineage>
</organism>
<dbReference type="Proteomes" id="UP000315439">
    <property type="component" value="Unassembled WGS sequence"/>
</dbReference>
<dbReference type="Pfam" id="PF13380">
    <property type="entry name" value="CoA_binding_2"/>
    <property type="match status" value="1"/>
</dbReference>
<feature type="domain" description="CoA-binding" evidence="1">
    <location>
        <begin position="259"/>
        <end position="358"/>
    </location>
</feature>
<dbReference type="InterPro" id="IPR016102">
    <property type="entry name" value="Succinyl-CoA_synth-like"/>
</dbReference>
<protein>
    <recommendedName>
        <fullName evidence="1">CoA-binding domain-containing protein</fullName>
    </recommendedName>
</protein>
<dbReference type="InterPro" id="IPR003781">
    <property type="entry name" value="CoA-bd"/>
</dbReference>
<evidence type="ECO:0000313" key="2">
    <source>
        <dbReference type="EMBL" id="TQV89564.1"/>
    </source>
</evidence>
<dbReference type="InterPro" id="IPR013815">
    <property type="entry name" value="ATP_grasp_subdomain_1"/>
</dbReference>
<accession>A0A545UJC3</accession>
<dbReference type="SUPFAM" id="SSF56059">
    <property type="entry name" value="Glutathione synthetase ATP-binding domain-like"/>
    <property type="match status" value="1"/>
</dbReference>
<dbReference type="GO" id="GO:0005524">
    <property type="term" value="F:ATP binding"/>
    <property type="evidence" value="ECO:0007669"/>
    <property type="project" value="InterPro"/>
</dbReference>
<comment type="caution">
    <text evidence="2">The sequence shown here is derived from an EMBL/GenBank/DDBJ whole genome shotgun (WGS) entry which is preliminary data.</text>
</comment>
<dbReference type="InterPro" id="IPR032875">
    <property type="entry name" value="Succ_CoA_lig_flav_dom"/>
</dbReference>
<dbReference type="SUPFAM" id="SSF51735">
    <property type="entry name" value="NAD(P)-binding Rossmann-fold domains"/>
    <property type="match status" value="1"/>
</dbReference>
<dbReference type="SMART" id="SM00881">
    <property type="entry name" value="CoA_binding"/>
    <property type="match status" value="1"/>
</dbReference>
<evidence type="ECO:0000259" key="1">
    <source>
        <dbReference type="SMART" id="SM00881"/>
    </source>
</evidence>